<dbReference type="InterPro" id="IPR003173">
    <property type="entry name" value="PC4_C"/>
</dbReference>
<organism evidence="2 3">
    <name type="scientific">Paraburkholderia steynii</name>
    <dbReference type="NCBI Taxonomy" id="1245441"/>
    <lineage>
        <taxon>Bacteria</taxon>
        <taxon>Pseudomonadati</taxon>
        <taxon>Pseudomonadota</taxon>
        <taxon>Betaproteobacteria</taxon>
        <taxon>Burkholderiales</taxon>
        <taxon>Burkholderiaceae</taxon>
        <taxon>Paraburkholderia</taxon>
    </lineage>
</organism>
<dbReference type="SUPFAM" id="SSF54447">
    <property type="entry name" value="ssDNA-binding transcriptional regulator domain"/>
    <property type="match status" value="1"/>
</dbReference>
<proteinExistence type="predicted"/>
<dbReference type="AlphaFoldDB" id="A0A4R0X0J7"/>
<feature type="domain" description="Transcriptional coactivator p15 (PC4) C-terminal" evidence="1">
    <location>
        <begin position="9"/>
        <end position="58"/>
    </location>
</feature>
<protein>
    <recommendedName>
        <fullName evidence="1">Transcriptional coactivator p15 (PC4) C-terminal domain-containing protein</fullName>
    </recommendedName>
</protein>
<dbReference type="Pfam" id="PF02229">
    <property type="entry name" value="PC4"/>
    <property type="match status" value="1"/>
</dbReference>
<comment type="caution">
    <text evidence="2">The sequence shown here is derived from an EMBL/GenBank/DDBJ whole genome shotgun (WGS) entry which is preliminary data.</text>
</comment>
<evidence type="ECO:0000313" key="3">
    <source>
        <dbReference type="Proteomes" id="UP000294200"/>
    </source>
</evidence>
<dbReference type="Proteomes" id="UP000294200">
    <property type="component" value="Unassembled WGS sequence"/>
</dbReference>
<evidence type="ECO:0000259" key="1">
    <source>
        <dbReference type="Pfam" id="PF02229"/>
    </source>
</evidence>
<dbReference type="GO" id="GO:0006355">
    <property type="term" value="P:regulation of DNA-templated transcription"/>
    <property type="evidence" value="ECO:0007669"/>
    <property type="project" value="InterPro"/>
</dbReference>
<accession>A0A4R0X0J7</accession>
<sequence>MPVLDLQKNARERLRVTHTNFKGKPYVDLRIWYVDGAGDYQPSRSGVSIRPDHLSEVVRALTLAGREVPQGGI</sequence>
<reference evidence="2 3" key="1">
    <citation type="submission" date="2017-02" db="EMBL/GenBank/DDBJ databases">
        <title>Paraburkholderia sophoroidis sp. nov. and Paraburkholderia steynii sp. nov. rhizobial symbionts of the fynbos legume Hypocalyptus sophoroides.</title>
        <authorList>
            <person name="Steenkamp E.T."/>
            <person name="Beukes C.W."/>
            <person name="Van Zyl E."/>
            <person name="Avontuur J."/>
            <person name="Chan W.Y."/>
            <person name="Hassen A."/>
            <person name="Palmer M."/>
            <person name="Mthombeni L."/>
            <person name="Phalane F."/>
            <person name="Sereme K."/>
            <person name="Venter S.N."/>
        </authorList>
    </citation>
    <scope>NUCLEOTIDE SEQUENCE [LARGE SCALE GENOMIC DNA]</scope>
    <source>
        <strain evidence="2 3">HC1.1ba</strain>
    </source>
</reference>
<dbReference type="InterPro" id="IPR009044">
    <property type="entry name" value="ssDNA-bd_transcriptional_reg"/>
</dbReference>
<evidence type="ECO:0000313" key="2">
    <source>
        <dbReference type="EMBL" id="TCG03506.1"/>
    </source>
</evidence>
<keyword evidence="3" id="KW-1185">Reference proteome</keyword>
<name>A0A4R0X0J7_9BURK</name>
<gene>
    <name evidence="2" type="ORF">BZM27_47950</name>
</gene>
<dbReference type="EMBL" id="MWML01000392">
    <property type="protein sequence ID" value="TCG03506.1"/>
    <property type="molecule type" value="Genomic_DNA"/>
</dbReference>
<dbReference type="GO" id="GO:0003677">
    <property type="term" value="F:DNA binding"/>
    <property type="evidence" value="ECO:0007669"/>
    <property type="project" value="InterPro"/>
</dbReference>
<dbReference type="Gene3D" id="2.30.31.10">
    <property type="entry name" value="Transcriptional Coactivator Pc4, Chain A"/>
    <property type="match status" value="1"/>
</dbReference>